<feature type="region of interest" description="Disordered" evidence="1">
    <location>
        <begin position="337"/>
        <end position="391"/>
    </location>
</feature>
<dbReference type="PROSITE" id="PS50231">
    <property type="entry name" value="RICIN_B_LECTIN"/>
    <property type="match status" value="1"/>
</dbReference>
<organism evidence="3 4">
    <name type="scientific">Pseudonocardia yunnanensis</name>
    <dbReference type="NCBI Taxonomy" id="58107"/>
    <lineage>
        <taxon>Bacteria</taxon>
        <taxon>Bacillati</taxon>
        <taxon>Actinomycetota</taxon>
        <taxon>Actinomycetes</taxon>
        <taxon>Pseudonocardiales</taxon>
        <taxon>Pseudonocardiaceae</taxon>
        <taxon>Pseudonocardia</taxon>
    </lineage>
</organism>
<keyword evidence="2" id="KW-0812">Transmembrane</keyword>
<keyword evidence="2" id="KW-0472">Membrane</keyword>
<dbReference type="Proteomes" id="UP001597114">
    <property type="component" value="Unassembled WGS sequence"/>
</dbReference>
<feature type="compositionally biased region" description="Low complexity" evidence="1">
    <location>
        <begin position="357"/>
        <end position="391"/>
    </location>
</feature>
<dbReference type="InterPro" id="IPR035992">
    <property type="entry name" value="Ricin_B-like_lectins"/>
</dbReference>
<dbReference type="SUPFAM" id="SSF50370">
    <property type="entry name" value="Ricin B-like lectins"/>
    <property type="match status" value="1"/>
</dbReference>
<evidence type="ECO:0000313" key="3">
    <source>
        <dbReference type="EMBL" id="MFD1519705.1"/>
    </source>
</evidence>
<sequence length="503" mass="54360">MSVWTSLEPTSGTVAPGAAAATFTLRVRNGGDTVEEYQLSLVGSLNRWSQISPEKLRLFPADEGSVTITIKVPRTPEALAGPTPFGVRVVPREHPELSDVAEGTITVTPFGELRAEMNPVTVRGRLSALLRFTVNNRGNAPLEIRLVGKDDEGKLVFDGREPSTQVPAGVVGTPVLRIRPRRRRLTGKPQRYPFAVTVTPPETAVATGAKPALLRGTYIQQGLVPKWLLFLIPLLLLAGLLAGLLYLPFTNLQSRLFPALNLPSLQLPSVSVPQLPGGGVQATFQQQPPPPPQQQQQQQQQQRGQQQQQGQQQRGSGTGLGEGTNVLITHSQLGLTVLGNQGGGPPLAVSSSLNPPQQNQNQQNQNQQNQGQNNQNQINQNQNQNQNQQQQLQQLRRLQTWTLVRLQDGSMAILPAAANNFVLQQPNSNNNSQLSLQDISGGQQLLKNQAWILRPAGSNDVVTIVNSQTGACMTDMGNGQPVQASTCQSQLAPAQEWQLTAAS</sequence>
<gene>
    <name evidence="3" type="ORF">ACFSJD_19580</name>
</gene>
<evidence type="ECO:0000256" key="1">
    <source>
        <dbReference type="SAM" id="MobiDB-lite"/>
    </source>
</evidence>
<evidence type="ECO:0000313" key="4">
    <source>
        <dbReference type="Proteomes" id="UP001597114"/>
    </source>
</evidence>
<protein>
    <recommendedName>
        <fullName evidence="5">Ricin B lectin domain-containing protein</fullName>
    </recommendedName>
</protein>
<name>A0ABW4EZH6_9PSEU</name>
<dbReference type="CDD" id="cd00161">
    <property type="entry name" value="beta-trefoil_Ricin-like"/>
    <property type="match status" value="1"/>
</dbReference>
<dbReference type="RefSeq" id="WP_344717733.1">
    <property type="nucleotide sequence ID" value="NZ_BAAAUS010000001.1"/>
</dbReference>
<dbReference type="Gene3D" id="2.80.10.50">
    <property type="match status" value="1"/>
</dbReference>
<accession>A0ABW4EZH6</accession>
<reference evidence="4" key="1">
    <citation type="journal article" date="2019" name="Int. J. Syst. Evol. Microbiol.">
        <title>The Global Catalogue of Microorganisms (GCM) 10K type strain sequencing project: providing services to taxonomists for standard genome sequencing and annotation.</title>
        <authorList>
            <consortium name="The Broad Institute Genomics Platform"/>
            <consortium name="The Broad Institute Genome Sequencing Center for Infectious Disease"/>
            <person name="Wu L."/>
            <person name="Ma J."/>
        </authorList>
    </citation>
    <scope>NUCLEOTIDE SEQUENCE [LARGE SCALE GENOMIC DNA]</scope>
    <source>
        <strain evidence="4">CCM 7043</strain>
    </source>
</reference>
<comment type="caution">
    <text evidence="3">The sequence shown here is derived from an EMBL/GenBank/DDBJ whole genome shotgun (WGS) entry which is preliminary data.</text>
</comment>
<feature type="transmembrane region" description="Helical" evidence="2">
    <location>
        <begin position="227"/>
        <end position="247"/>
    </location>
</feature>
<feature type="region of interest" description="Disordered" evidence="1">
    <location>
        <begin position="276"/>
        <end position="324"/>
    </location>
</feature>
<dbReference type="EMBL" id="JBHUCO010000019">
    <property type="protein sequence ID" value="MFD1519705.1"/>
    <property type="molecule type" value="Genomic_DNA"/>
</dbReference>
<evidence type="ECO:0000256" key="2">
    <source>
        <dbReference type="SAM" id="Phobius"/>
    </source>
</evidence>
<keyword evidence="2" id="KW-1133">Transmembrane helix</keyword>
<evidence type="ECO:0008006" key="5">
    <source>
        <dbReference type="Google" id="ProtNLM"/>
    </source>
</evidence>
<feature type="compositionally biased region" description="Low complexity" evidence="1">
    <location>
        <begin position="294"/>
        <end position="314"/>
    </location>
</feature>
<keyword evidence="4" id="KW-1185">Reference proteome</keyword>
<proteinExistence type="predicted"/>